<evidence type="ECO:0008006" key="3">
    <source>
        <dbReference type="Google" id="ProtNLM"/>
    </source>
</evidence>
<dbReference type="Proteomes" id="UP001152320">
    <property type="component" value="Chromosome 12"/>
</dbReference>
<evidence type="ECO:0000313" key="2">
    <source>
        <dbReference type="Proteomes" id="UP001152320"/>
    </source>
</evidence>
<sequence>MSGKKKKDYRKVLKELQSLVPDRRVQQVTMDFERAMWTEFQRVFPDVTLQGRLIALPFLPHEFIPEMFHYLKRLAESDAIKGVVNYIENTWINGPWPPSAWSVFMQSVRTNNDVEGWHNRLNCHANGRCQLPFYLLIDLLHKEARLTSIQVRLLSDRKLRRIQKRKYREL</sequence>
<accession>A0A9Q1BSA0</accession>
<gene>
    <name evidence="1" type="ORF">HOLleu_25188</name>
</gene>
<dbReference type="AlphaFoldDB" id="A0A9Q1BSA0"/>
<name>A0A9Q1BSA0_HOLLE</name>
<dbReference type="OrthoDB" id="5971471at2759"/>
<comment type="caution">
    <text evidence="1">The sequence shown here is derived from an EMBL/GenBank/DDBJ whole genome shotgun (WGS) entry which is preliminary data.</text>
</comment>
<proteinExistence type="predicted"/>
<reference evidence="1" key="1">
    <citation type="submission" date="2021-10" db="EMBL/GenBank/DDBJ databases">
        <title>Tropical sea cucumber genome reveals ecological adaptation and Cuvierian tubules defense mechanism.</title>
        <authorList>
            <person name="Chen T."/>
        </authorList>
    </citation>
    <scope>NUCLEOTIDE SEQUENCE</scope>
    <source>
        <strain evidence="1">Nanhai2018</strain>
        <tissue evidence="1">Muscle</tissue>
    </source>
</reference>
<dbReference type="EMBL" id="JAIZAY010000012">
    <property type="protein sequence ID" value="KAJ8031852.1"/>
    <property type="molecule type" value="Genomic_DNA"/>
</dbReference>
<evidence type="ECO:0000313" key="1">
    <source>
        <dbReference type="EMBL" id="KAJ8031852.1"/>
    </source>
</evidence>
<keyword evidence="2" id="KW-1185">Reference proteome</keyword>
<organism evidence="1 2">
    <name type="scientific">Holothuria leucospilota</name>
    <name type="common">Black long sea cucumber</name>
    <name type="synonym">Mertensiothuria leucospilota</name>
    <dbReference type="NCBI Taxonomy" id="206669"/>
    <lineage>
        <taxon>Eukaryota</taxon>
        <taxon>Metazoa</taxon>
        <taxon>Echinodermata</taxon>
        <taxon>Eleutherozoa</taxon>
        <taxon>Echinozoa</taxon>
        <taxon>Holothuroidea</taxon>
        <taxon>Aspidochirotacea</taxon>
        <taxon>Aspidochirotida</taxon>
        <taxon>Holothuriidae</taxon>
        <taxon>Holothuria</taxon>
    </lineage>
</organism>
<protein>
    <recommendedName>
        <fullName evidence="3">MULE transposase domain-containing protein</fullName>
    </recommendedName>
</protein>